<evidence type="ECO:0000259" key="2">
    <source>
        <dbReference type="Pfam" id="PF02036"/>
    </source>
</evidence>
<dbReference type="EMBL" id="JACHXI010000004">
    <property type="protein sequence ID" value="MBB3102889.1"/>
    <property type="molecule type" value="Genomic_DNA"/>
</dbReference>
<comment type="caution">
    <text evidence="3">The sequence shown here is derived from an EMBL/GenBank/DDBJ whole genome shotgun (WGS) entry which is preliminary data.</text>
</comment>
<dbReference type="HAMAP" id="MF_02215">
    <property type="entry name" value="UbiJ"/>
    <property type="match status" value="1"/>
</dbReference>
<dbReference type="Proteomes" id="UP000549250">
    <property type="component" value="Unassembled WGS sequence"/>
</dbReference>
<comment type="function">
    <text evidence="1">Required for ubiquinone (coenzyme Q) biosynthesis. Binds hydrophobic ubiquinone biosynthetic intermediates via its SCP2 domain and is essential for the stability of the Ubi complex. May constitute a docking platform where Ubi enzymes assemble and access their SCP2-bound polyprenyl substrates.</text>
</comment>
<evidence type="ECO:0000256" key="1">
    <source>
        <dbReference type="HAMAP-Rule" id="MF_02215"/>
    </source>
</evidence>
<dbReference type="InterPro" id="IPR036527">
    <property type="entry name" value="SCP2_sterol-bd_dom_sf"/>
</dbReference>
<keyword evidence="4" id="KW-1185">Reference proteome</keyword>
<comment type="similarity">
    <text evidence="1">Belongs to the UbiJ family.</text>
</comment>
<organism evidence="3 4">
    <name type="scientific">Azomonas macrocytogenes</name>
    <name type="common">Azotobacter macrocytogenes</name>
    <dbReference type="NCBI Taxonomy" id="69962"/>
    <lineage>
        <taxon>Bacteria</taxon>
        <taxon>Pseudomonadati</taxon>
        <taxon>Pseudomonadota</taxon>
        <taxon>Gammaproteobacteria</taxon>
        <taxon>Pseudomonadales</taxon>
        <taxon>Pseudomonadaceae</taxon>
        <taxon>Azomonas</taxon>
    </lineage>
</organism>
<dbReference type="UniPathway" id="UPA00232"/>
<reference evidence="3 4" key="1">
    <citation type="submission" date="2020-08" db="EMBL/GenBank/DDBJ databases">
        <title>Genomic Encyclopedia of Type Strains, Phase III (KMG-III): the genomes of soil and plant-associated and newly described type strains.</title>
        <authorList>
            <person name="Whitman W."/>
        </authorList>
    </citation>
    <scope>NUCLEOTIDE SEQUENCE [LARGE SCALE GENOMIC DNA]</scope>
    <source>
        <strain evidence="3 4">CECT 4462</strain>
    </source>
</reference>
<proteinExistence type="inferred from homology"/>
<keyword evidence="1" id="KW-0963">Cytoplasm</keyword>
<keyword evidence="1" id="KW-0831">Ubiquinone biosynthesis</keyword>
<protein>
    <recommendedName>
        <fullName evidence="1">Ubiquinone biosynthesis accessory factor UbiJ</fullName>
    </recommendedName>
</protein>
<gene>
    <name evidence="1" type="primary">ubiJ</name>
    <name evidence="3" type="ORF">FHR87_001277</name>
</gene>
<dbReference type="GO" id="GO:0006744">
    <property type="term" value="P:ubiquinone biosynthetic process"/>
    <property type="evidence" value="ECO:0007669"/>
    <property type="project" value="UniProtKB-UniRule"/>
</dbReference>
<dbReference type="InterPro" id="IPR038989">
    <property type="entry name" value="UbiJ"/>
</dbReference>
<feature type="domain" description="SCP2" evidence="2">
    <location>
        <begin position="15"/>
        <end position="111"/>
    </location>
</feature>
<dbReference type="SUPFAM" id="SSF55718">
    <property type="entry name" value="SCP-like"/>
    <property type="match status" value="1"/>
</dbReference>
<accession>A0A839T1P4</accession>
<sequence>MLYTALLATAEQGVNAALRMDPAALPHLATISGLIVEIECTTPPWKLFVQVGDTGLRLAAHWEAEADVHLRTSARSLLHLALTRDKLAVLQGREVTLQGNRQALFELAAVLQNLELDWEYELSRWLGPLGGQLLGSSFKGQREWIGQSIASLYQMLADYLNEETRALVGQAEAQARFAELDDMNATLSRLEARIERLAQNPTPRAPE</sequence>
<dbReference type="RefSeq" id="WP_183165860.1">
    <property type="nucleotide sequence ID" value="NZ_JACHXI010000004.1"/>
</dbReference>
<evidence type="ECO:0000313" key="4">
    <source>
        <dbReference type="Proteomes" id="UP000549250"/>
    </source>
</evidence>
<name>A0A839T1P4_AZOMA</name>
<dbReference type="InterPro" id="IPR003033">
    <property type="entry name" value="SCP2_sterol-bd_dom"/>
</dbReference>
<dbReference type="PANTHER" id="PTHR38693">
    <property type="entry name" value="UBIQUINONE BIOSYNTHESIS PROTEIN UBIJ"/>
    <property type="match status" value="1"/>
</dbReference>
<dbReference type="PANTHER" id="PTHR38693:SF1">
    <property type="entry name" value="UBIQUINONE BIOSYNTHESIS ACCESSORY FACTOR UBIJ"/>
    <property type="match status" value="1"/>
</dbReference>
<comment type="pathway">
    <text evidence="1">Cofactor biosynthesis; ubiquinone biosynthesis.</text>
</comment>
<evidence type="ECO:0000313" key="3">
    <source>
        <dbReference type="EMBL" id="MBB3102889.1"/>
    </source>
</evidence>
<dbReference type="Pfam" id="PF02036">
    <property type="entry name" value="SCP2"/>
    <property type="match status" value="1"/>
</dbReference>
<keyword evidence="3" id="KW-0830">Ubiquinone</keyword>
<dbReference type="GO" id="GO:0005737">
    <property type="term" value="C:cytoplasm"/>
    <property type="evidence" value="ECO:0007669"/>
    <property type="project" value="UniProtKB-SubCell"/>
</dbReference>
<comment type="subcellular location">
    <subcellularLocation>
        <location evidence="1">Cytoplasm</location>
    </subcellularLocation>
</comment>
<dbReference type="AlphaFoldDB" id="A0A839T1P4"/>